<gene>
    <name evidence="1" type="ORF">AG1IA_05716</name>
</gene>
<protein>
    <submittedName>
        <fullName evidence="1">Uncharacterized protein</fullName>
    </submittedName>
</protein>
<keyword evidence="2" id="KW-1185">Reference proteome</keyword>
<dbReference type="AlphaFoldDB" id="L8WU12"/>
<evidence type="ECO:0000313" key="2">
    <source>
        <dbReference type="Proteomes" id="UP000011668"/>
    </source>
</evidence>
<dbReference type="HOGENOM" id="CLU_1469167_0_0_1"/>
<evidence type="ECO:0000313" key="1">
    <source>
        <dbReference type="EMBL" id="ELU40253.1"/>
    </source>
</evidence>
<proteinExistence type="predicted"/>
<organism evidence="1 2">
    <name type="scientific">Thanatephorus cucumeris (strain AG1-IA)</name>
    <name type="common">Rice sheath blight fungus</name>
    <name type="synonym">Rhizoctonia solani</name>
    <dbReference type="NCBI Taxonomy" id="983506"/>
    <lineage>
        <taxon>Eukaryota</taxon>
        <taxon>Fungi</taxon>
        <taxon>Dikarya</taxon>
        <taxon>Basidiomycota</taxon>
        <taxon>Agaricomycotina</taxon>
        <taxon>Agaricomycetes</taxon>
        <taxon>Cantharellales</taxon>
        <taxon>Ceratobasidiaceae</taxon>
        <taxon>Rhizoctonia</taxon>
        <taxon>Rhizoctonia solani AG-1</taxon>
    </lineage>
</organism>
<sequence>MRNRYQGNHGITKLTRAWKSFTTLTKALKTSVSPCLDTSSDQKQLGTTNDPMYSLLESEKLVPVTTGAELDASGFLVRVGALAYFAEFLLERGAREGRGVAYVSGNNERTFEACRGGCHVYRNAIRDLPSRFSRGLVGAPDQLRVVNAGKRVQGRSGTATRPLDHLDDIENRWLESVAYIHYPG</sequence>
<reference evidence="1 2" key="1">
    <citation type="journal article" date="2013" name="Nat. Commun.">
        <title>The evolution and pathogenic mechanisms of the rice sheath blight pathogen.</title>
        <authorList>
            <person name="Zheng A."/>
            <person name="Lin R."/>
            <person name="Xu L."/>
            <person name="Qin P."/>
            <person name="Tang C."/>
            <person name="Ai P."/>
            <person name="Zhang D."/>
            <person name="Liu Y."/>
            <person name="Sun Z."/>
            <person name="Feng H."/>
            <person name="Wang Y."/>
            <person name="Chen Y."/>
            <person name="Liang X."/>
            <person name="Fu R."/>
            <person name="Li Q."/>
            <person name="Zhang J."/>
            <person name="Yu X."/>
            <person name="Xie Z."/>
            <person name="Ding L."/>
            <person name="Guan P."/>
            <person name="Tang J."/>
            <person name="Liang Y."/>
            <person name="Wang S."/>
            <person name="Deng Q."/>
            <person name="Li S."/>
            <person name="Zhu J."/>
            <person name="Wang L."/>
            <person name="Liu H."/>
            <person name="Li P."/>
        </authorList>
    </citation>
    <scope>NUCLEOTIDE SEQUENCE [LARGE SCALE GENOMIC DNA]</scope>
    <source>
        <strain evidence="2">AG-1 IA</strain>
    </source>
</reference>
<comment type="caution">
    <text evidence="1">The sequence shown here is derived from an EMBL/GenBank/DDBJ whole genome shotgun (WGS) entry which is preliminary data.</text>
</comment>
<dbReference type="EMBL" id="AFRT01001475">
    <property type="protein sequence ID" value="ELU40253.1"/>
    <property type="molecule type" value="Genomic_DNA"/>
</dbReference>
<accession>L8WU12</accession>
<name>L8WU12_THACA</name>
<dbReference type="Proteomes" id="UP000011668">
    <property type="component" value="Unassembled WGS sequence"/>
</dbReference>